<dbReference type="Proteomes" id="UP001497482">
    <property type="component" value="Chromosome 16"/>
</dbReference>
<organism evidence="1 2">
    <name type="scientific">Knipowitschia caucasica</name>
    <name type="common">Caucasian dwarf goby</name>
    <name type="synonym">Pomatoschistus caucasicus</name>
    <dbReference type="NCBI Taxonomy" id="637954"/>
    <lineage>
        <taxon>Eukaryota</taxon>
        <taxon>Metazoa</taxon>
        <taxon>Chordata</taxon>
        <taxon>Craniata</taxon>
        <taxon>Vertebrata</taxon>
        <taxon>Euteleostomi</taxon>
        <taxon>Actinopterygii</taxon>
        <taxon>Neopterygii</taxon>
        <taxon>Teleostei</taxon>
        <taxon>Neoteleostei</taxon>
        <taxon>Acanthomorphata</taxon>
        <taxon>Gobiaria</taxon>
        <taxon>Gobiiformes</taxon>
        <taxon>Gobioidei</taxon>
        <taxon>Gobiidae</taxon>
        <taxon>Gobiinae</taxon>
        <taxon>Knipowitschia</taxon>
    </lineage>
</organism>
<dbReference type="EMBL" id="OZ035838">
    <property type="protein sequence ID" value="CAL1584863.1"/>
    <property type="molecule type" value="Genomic_DNA"/>
</dbReference>
<evidence type="ECO:0000313" key="1">
    <source>
        <dbReference type="EMBL" id="CAL1584863.1"/>
    </source>
</evidence>
<keyword evidence="2" id="KW-1185">Reference proteome</keyword>
<evidence type="ECO:0000313" key="2">
    <source>
        <dbReference type="Proteomes" id="UP001497482"/>
    </source>
</evidence>
<protein>
    <submittedName>
        <fullName evidence="1">Uncharacterized protein</fullName>
    </submittedName>
</protein>
<proteinExistence type="predicted"/>
<reference evidence="1 2" key="1">
    <citation type="submission" date="2024-04" db="EMBL/GenBank/DDBJ databases">
        <authorList>
            <person name="Waldvogel A.-M."/>
            <person name="Schoenle A."/>
        </authorList>
    </citation>
    <scope>NUCLEOTIDE SEQUENCE [LARGE SCALE GENOMIC DNA]</scope>
</reference>
<gene>
    <name evidence="1" type="ORF">KC01_LOCUS15130</name>
</gene>
<name>A0AAV2K4J5_KNICA</name>
<sequence>MERLILTHLRSVVSPTLDPLQFAYRPNIGGSAVTSSSHIRPQVEFRKWQTIGAHALALLPWCFRVYWGNPIIFHPVRREGKEINQSRCLYMTRPD</sequence>
<dbReference type="AlphaFoldDB" id="A0AAV2K4J5"/>
<accession>A0AAV2K4J5</accession>